<reference evidence="3" key="1">
    <citation type="submission" date="2018-09" db="EMBL/GenBank/DDBJ databases">
        <title>Genome sequencing of strain 2DFWR-13.</title>
        <authorList>
            <person name="Heo J."/>
            <person name="Kim S.-J."/>
            <person name="Kwon S.-W."/>
        </authorList>
    </citation>
    <scope>NUCLEOTIDE SEQUENCE [LARGE SCALE GENOMIC DNA]</scope>
    <source>
        <strain evidence="3">2DFWR-13</strain>
    </source>
</reference>
<sequence>MVQKLPVELMRTLDEKFIGDWATFQTMRPCGALVVAGETLRTAEGALDHAAAIEHVRHVVAQWPALRMRVRPMPLGVTTPVWEACEPDLAWHVRFLDECPPERVDAVLGGAEHGLLELDRPLWVVLVVGLPDGDVAFVPQVQHALGDGIFAMRFIEHLTADAPFDPRETPPPEPLVSPRTAVGVLAAAFGSWWRTQGSLPAAWREYTRKSFVRRLRRTGGRILRPGRMRRQSTTPPPSRHHAFTTLELREVKLAAREAGCSVHDALVTGALRAVDELVAHGSGAALLVPVSRRAGTTGDERNNISMTRVQLPPGTERADAVATVASQVAAAASGEGGAAVEGPAPGYVSYLPWRVRPRYAGQALVRTLVLWPVLDPRHDFSVFAGSYAGTFSIAVSGTEEATVIALRDRIAAELLAAAPAPIEVPA</sequence>
<dbReference type="Gene3D" id="3.30.559.10">
    <property type="entry name" value="Chloramphenicol acetyltransferase-like domain"/>
    <property type="match status" value="1"/>
</dbReference>
<dbReference type="Pfam" id="PF03007">
    <property type="entry name" value="WS_DGAT_cat"/>
    <property type="match status" value="1"/>
</dbReference>
<organism evidence="2 3">
    <name type="scientific">Protaetiibacter intestinalis</name>
    <dbReference type="NCBI Taxonomy" id="2419774"/>
    <lineage>
        <taxon>Bacteria</taxon>
        <taxon>Bacillati</taxon>
        <taxon>Actinomycetota</taxon>
        <taxon>Actinomycetes</taxon>
        <taxon>Micrococcales</taxon>
        <taxon>Microbacteriaceae</taxon>
        <taxon>Protaetiibacter</taxon>
    </lineage>
</organism>
<evidence type="ECO:0000313" key="2">
    <source>
        <dbReference type="EMBL" id="AYF98926.1"/>
    </source>
</evidence>
<dbReference type="InterPro" id="IPR004255">
    <property type="entry name" value="O-acyltransferase_WSD1_N"/>
</dbReference>
<dbReference type="OrthoDB" id="9810950at2"/>
<dbReference type="GO" id="GO:0045017">
    <property type="term" value="P:glycerolipid biosynthetic process"/>
    <property type="evidence" value="ECO:0007669"/>
    <property type="project" value="InterPro"/>
</dbReference>
<name>A0A387BCT1_9MICO</name>
<dbReference type="RefSeq" id="WP_120763295.1">
    <property type="nucleotide sequence ID" value="NZ_CP032630.1"/>
</dbReference>
<evidence type="ECO:0000313" key="3">
    <source>
        <dbReference type="Proteomes" id="UP000278886"/>
    </source>
</evidence>
<evidence type="ECO:0000259" key="1">
    <source>
        <dbReference type="Pfam" id="PF03007"/>
    </source>
</evidence>
<protein>
    <recommendedName>
        <fullName evidence="1">O-acyltransferase WSD1-like N-terminal domain-containing protein</fullName>
    </recommendedName>
</protein>
<accession>A0A387BCT1</accession>
<dbReference type="GO" id="GO:0004144">
    <property type="term" value="F:diacylglycerol O-acyltransferase activity"/>
    <property type="evidence" value="ECO:0007669"/>
    <property type="project" value="InterPro"/>
</dbReference>
<proteinExistence type="predicted"/>
<keyword evidence="3" id="KW-1185">Reference proteome</keyword>
<dbReference type="InterPro" id="IPR023213">
    <property type="entry name" value="CAT-like_dom_sf"/>
</dbReference>
<dbReference type="Proteomes" id="UP000278886">
    <property type="component" value="Chromosome"/>
</dbReference>
<dbReference type="AlphaFoldDB" id="A0A387BCT1"/>
<dbReference type="EMBL" id="CP032630">
    <property type="protein sequence ID" value="AYF98926.1"/>
    <property type="molecule type" value="Genomic_DNA"/>
</dbReference>
<feature type="domain" description="O-acyltransferase WSD1-like N-terminal" evidence="1">
    <location>
        <begin position="43"/>
        <end position="265"/>
    </location>
</feature>
<gene>
    <name evidence="2" type="ORF">D7I47_12120</name>
</gene>
<dbReference type="SUPFAM" id="SSF52777">
    <property type="entry name" value="CoA-dependent acyltransferases"/>
    <property type="match status" value="1"/>
</dbReference>
<dbReference type="KEGG" id="lyd:D7I47_12120"/>